<evidence type="ECO:0000256" key="13">
    <source>
        <dbReference type="PIRSR" id="PIRSR600223-1"/>
    </source>
</evidence>
<evidence type="ECO:0000256" key="11">
    <source>
        <dbReference type="ARBA" id="ARBA00023136"/>
    </source>
</evidence>
<dbReference type="Gene3D" id="2.10.109.10">
    <property type="entry name" value="Umud Fragment, subunit A"/>
    <property type="match status" value="1"/>
</dbReference>
<dbReference type="OrthoDB" id="9996127at2759"/>
<sequence>MTATVLKTIWRSLVVTVPVTIVVVDCVGYVAKVEGMSMKPTFNLEDDKGSDIVLLSHWASRRFDIKRGQIVSIVSPREPNQLIIKRVVALEGDTVVTRPRYKHRSVVVPKGHCWVEGDNADKSMDSNTFGCVPLGLISAICLYIVWPPKRWTRVSVGMPSDRSTIVYPNDK</sequence>
<evidence type="ECO:0000256" key="7">
    <source>
        <dbReference type="ARBA" id="ARBA00022792"/>
    </source>
</evidence>
<evidence type="ECO:0000256" key="9">
    <source>
        <dbReference type="ARBA" id="ARBA00022989"/>
    </source>
</evidence>
<dbReference type="CDD" id="cd06530">
    <property type="entry name" value="S26_SPase_I"/>
    <property type="match status" value="1"/>
</dbReference>
<feature type="active site" evidence="13">
    <location>
        <position position="85"/>
    </location>
</feature>
<evidence type="ECO:0000256" key="8">
    <source>
        <dbReference type="ARBA" id="ARBA00022801"/>
    </source>
</evidence>
<protein>
    <recommendedName>
        <fullName evidence="4">Mitochondrial inner membrane protease subunit 2</fullName>
    </recommendedName>
    <alternativeName>
        <fullName evidence="12">IMP2-like protein</fullName>
    </alternativeName>
</protein>
<dbReference type="GO" id="GO:0006465">
    <property type="term" value="P:signal peptide processing"/>
    <property type="evidence" value="ECO:0007669"/>
    <property type="project" value="InterPro"/>
</dbReference>
<comment type="subunit">
    <text evidence="3">Heterodimer of 2 subunits, IMMPL1 and IMMPL2.</text>
</comment>
<dbReference type="InterPro" id="IPR000223">
    <property type="entry name" value="Pept_S26A_signal_pept_1"/>
</dbReference>
<dbReference type="EMBL" id="CAJPVJ010027487">
    <property type="protein sequence ID" value="CAG2179508.1"/>
    <property type="molecule type" value="Genomic_DNA"/>
</dbReference>
<proteinExistence type="inferred from homology"/>
<organism evidence="16">
    <name type="scientific">Oppiella nova</name>
    <dbReference type="NCBI Taxonomy" id="334625"/>
    <lineage>
        <taxon>Eukaryota</taxon>
        <taxon>Metazoa</taxon>
        <taxon>Ecdysozoa</taxon>
        <taxon>Arthropoda</taxon>
        <taxon>Chelicerata</taxon>
        <taxon>Arachnida</taxon>
        <taxon>Acari</taxon>
        <taxon>Acariformes</taxon>
        <taxon>Sarcoptiformes</taxon>
        <taxon>Oribatida</taxon>
        <taxon>Brachypylina</taxon>
        <taxon>Oppioidea</taxon>
        <taxon>Oppiidae</taxon>
        <taxon>Oppiella</taxon>
    </lineage>
</organism>
<evidence type="ECO:0000256" key="14">
    <source>
        <dbReference type="SAM" id="Phobius"/>
    </source>
</evidence>
<feature type="transmembrane region" description="Helical" evidence="14">
    <location>
        <begin position="12"/>
        <end position="31"/>
    </location>
</feature>
<evidence type="ECO:0000256" key="5">
    <source>
        <dbReference type="ARBA" id="ARBA00022670"/>
    </source>
</evidence>
<dbReference type="GO" id="GO:0006627">
    <property type="term" value="P:protein processing involved in protein targeting to mitochondrion"/>
    <property type="evidence" value="ECO:0007669"/>
    <property type="project" value="InterPro"/>
</dbReference>
<keyword evidence="6 14" id="KW-0812">Transmembrane</keyword>
<keyword evidence="10" id="KW-0496">Mitochondrion</keyword>
<evidence type="ECO:0000256" key="1">
    <source>
        <dbReference type="ARBA" id="ARBA00004434"/>
    </source>
</evidence>
<keyword evidence="5" id="KW-0645">Protease</keyword>
<dbReference type="PANTHER" id="PTHR46041">
    <property type="entry name" value="MITOCHONDRIAL INNER MEMBRANE PROTEASE SUBUNIT 2"/>
    <property type="match status" value="1"/>
</dbReference>
<dbReference type="GO" id="GO:0004252">
    <property type="term" value="F:serine-type endopeptidase activity"/>
    <property type="evidence" value="ECO:0007669"/>
    <property type="project" value="InterPro"/>
</dbReference>
<feature type="non-terminal residue" evidence="16">
    <location>
        <position position="171"/>
    </location>
</feature>
<dbReference type="FunFam" id="2.10.109.10:FF:000005">
    <property type="entry name" value="Mitochondrial inner membrane protease subunit"/>
    <property type="match status" value="1"/>
</dbReference>
<reference evidence="16" key="1">
    <citation type="submission" date="2020-11" db="EMBL/GenBank/DDBJ databases">
        <authorList>
            <person name="Tran Van P."/>
        </authorList>
    </citation>
    <scope>NUCLEOTIDE SEQUENCE</scope>
</reference>
<dbReference type="SUPFAM" id="SSF51306">
    <property type="entry name" value="LexA/Signal peptidase"/>
    <property type="match status" value="1"/>
</dbReference>
<feature type="domain" description="Peptidase S26" evidence="15">
    <location>
        <begin position="10"/>
        <end position="97"/>
    </location>
</feature>
<dbReference type="InterPro" id="IPR036286">
    <property type="entry name" value="LexA/Signal_pep-like_sf"/>
</dbReference>
<dbReference type="InterPro" id="IPR037730">
    <property type="entry name" value="IMP2"/>
</dbReference>
<evidence type="ECO:0000256" key="3">
    <source>
        <dbReference type="ARBA" id="ARBA00011805"/>
    </source>
</evidence>
<feature type="domain" description="Peptidase S26" evidence="15">
    <location>
        <begin position="105"/>
        <end position="140"/>
    </location>
</feature>
<evidence type="ECO:0000256" key="4">
    <source>
        <dbReference type="ARBA" id="ARBA00013650"/>
    </source>
</evidence>
<dbReference type="Pfam" id="PF10502">
    <property type="entry name" value="Peptidase_S26"/>
    <property type="match status" value="2"/>
</dbReference>
<evidence type="ECO:0000256" key="6">
    <source>
        <dbReference type="ARBA" id="ARBA00022692"/>
    </source>
</evidence>
<keyword evidence="9 14" id="KW-1133">Transmembrane helix</keyword>
<evidence type="ECO:0000259" key="15">
    <source>
        <dbReference type="Pfam" id="PF10502"/>
    </source>
</evidence>
<feature type="transmembrane region" description="Helical" evidence="14">
    <location>
        <begin position="127"/>
        <end position="146"/>
    </location>
</feature>
<evidence type="ECO:0000313" key="16">
    <source>
        <dbReference type="EMBL" id="CAD7662372.1"/>
    </source>
</evidence>
<keyword evidence="7" id="KW-0999">Mitochondrion inner membrane</keyword>
<gene>
    <name evidence="16" type="ORF">ONB1V03_LOCUS18932</name>
</gene>
<dbReference type="InterPro" id="IPR019533">
    <property type="entry name" value="Peptidase_S26"/>
</dbReference>
<feature type="active site" evidence="13">
    <location>
        <position position="37"/>
    </location>
</feature>
<keyword evidence="11 14" id="KW-0472">Membrane</keyword>
<keyword evidence="17" id="KW-1185">Reference proteome</keyword>
<evidence type="ECO:0000256" key="12">
    <source>
        <dbReference type="ARBA" id="ARBA00032718"/>
    </source>
</evidence>
<dbReference type="AlphaFoldDB" id="A0A7R9MLD2"/>
<dbReference type="Proteomes" id="UP000728032">
    <property type="component" value="Unassembled WGS sequence"/>
</dbReference>
<dbReference type="GO" id="GO:0042720">
    <property type="term" value="C:mitochondrial inner membrane peptidase complex"/>
    <property type="evidence" value="ECO:0007669"/>
    <property type="project" value="InterPro"/>
</dbReference>
<accession>A0A7R9MLD2</accession>
<keyword evidence="8" id="KW-0378">Hydrolase</keyword>
<dbReference type="PANTHER" id="PTHR46041:SF2">
    <property type="entry name" value="MITOCHONDRIAL INNER MEMBRANE PROTEASE SUBUNIT 2"/>
    <property type="match status" value="1"/>
</dbReference>
<comment type="similarity">
    <text evidence="2">Belongs to the peptidase S26 family. IMP2 subfamily.</text>
</comment>
<dbReference type="PRINTS" id="PR00727">
    <property type="entry name" value="LEADERPTASE"/>
</dbReference>
<dbReference type="EMBL" id="OC942312">
    <property type="protein sequence ID" value="CAD7662372.1"/>
    <property type="molecule type" value="Genomic_DNA"/>
</dbReference>
<evidence type="ECO:0000256" key="10">
    <source>
        <dbReference type="ARBA" id="ARBA00023128"/>
    </source>
</evidence>
<comment type="subcellular location">
    <subcellularLocation>
        <location evidence="1">Mitochondrion inner membrane</location>
        <topology evidence="1">Single-pass membrane protein</topology>
    </subcellularLocation>
</comment>
<evidence type="ECO:0000256" key="2">
    <source>
        <dbReference type="ARBA" id="ARBA00007066"/>
    </source>
</evidence>
<evidence type="ECO:0000313" key="17">
    <source>
        <dbReference type="Proteomes" id="UP000728032"/>
    </source>
</evidence>
<name>A0A7R9MLD2_9ACAR</name>